<accession>A0A8H7T4M6</accession>
<dbReference type="Proteomes" id="UP000664132">
    <property type="component" value="Unassembled WGS sequence"/>
</dbReference>
<protein>
    <submittedName>
        <fullName evidence="1">Uncharacterized protein</fullName>
    </submittedName>
</protein>
<organism evidence="1 2">
    <name type="scientific">Cadophora malorum</name>
    <dbReference type="NCBI Taxonomy" id="108018"/>
    <lineage>
        <taxon>Eukaryota</taxon>
        <taxon>Fungi</taxon>
        <taxon>Dikarya</taxon>
        <taxon>Ascomycota</taxon>
        <taxon>Pezizomycotina</taxon>
        <taxon>Leotiomycetes</taxon>
        <taxon>Helotiales</taxon>
        <taxon>Ploettnerulaceae</taxon>
        <taxon>Cadophora</taxon>
    </lineage>
</organism>
<proteinExistence type="predicted"/>
<evidence type="ECO:0000313" key="1">
    <source>
        <dbReference type="EMBL" id="KAG4414645.1"/>
    </source>
</evidence>
<dbReference type="EMBL" id="JAFJYH010000255">
    <property type="protein sequence ID" value="KAG4414645.1"/>
    <property type="molecule type" value="Genomic_DNA"/>
</dbReference>
<sequence length="114" mass="12951">MPSEEFGAGIFLRLPRDITNETLRDLSVPQEDALIAHLNQTQPTLKSDIKNLTAFLVQVVEHQRVPGKKLKLETLSEQDMESRERAGGSLKDLFEFSDEINYTYFLTDEALSPL</sequence>
<gene>
    <name evidence="1" type="ORF">IFR04_012216</name>
</gene>
<reference evidence="1" key="1">
    <citation type="submission" date="2021-02" db="EMBL/GenBank/DDBJ databases">
        <title>Genome sequence Cadophora malorum strain M34.</title>
        <authorList>
            <person name="Stefanovic E."/>
            <person name="Vu D."/>
            <person name="Scully C."/>
            <person name="Dijksterhuis J."/>
            <person name="Roader J."/>
            <person name="Houbraken J."/>
        </authorList>
    </citation>
    <scope>NUCLEOTIDE SEQUENCE</scope>
    <source>
        <strain evidence="1">M34</strain>
    </source>
</reference>
<dbReference type="AlphaFoldDB" id="A0A8H7T4M6"/>
<keyword evidence="2" id="KW-1185">Reference proteome</keyword>
<evidence type="ECO:0000313" key="2">
    <source>
        <dbReference type="Proteomes" id="UP000664132"/>
    </source>
</evidence>
<name>A0A8H7T4M6_9HELO</name>
<comment type="caution">
    <text evidence="1">The sequence shown here is derived from an EMBL/GenBank/DDBJ whole genome shotgun (WGS) entry which is preliminary data.</text>
</comment>
<dbReference type="OrthoDB" id="3515910at2759"/>